<reference evidence="2" key="2">
    <citation type="submission" date="2014-03" db="EMBL/GenBank/DDBJ databases">
        <title>The Genome Annotation of Fusarium oxysporum Cotton.</title>
        <authorList>
            <consortium name="The Broad Institute Genomics Platform"/>
            <person name="Ma L.-J."/>
            <person name="Corby-Kistler H."/>
            <person name="Broz K."/>
            <person name="Gale L.R."/>
            <person name="Jonkers W."/>
            <person name="O'Donnell K."/>
            <person name="Ploetz R."/>
            <person name="Steinberg C."/>
            <person name="Schwartz D.C."/>
            <person name="VanEtten H."/>
            <person name="Zhou S."/>
            <person name="Young S.K."/>
            <person name="Zeng Q."/>
            <person name="Gargeya S."/>
            <person name="Fitzgerald M."/>
            <person name="Abouelleil A."/>
            <person name="Alvarado L."/>
            <person name="Chapman S.B."/>
            <person name="Gainer-Dewar J."/>
            <person name="Goldberg J."/>
            <person name="Griggs A."/>
            <person name="Gujja S."/>
            <person name="Hansen M."/>
            <person name="Howarth C."/>
            <person name="Imamovic A."/>
            <person name="Ireland A."/>
            <person name="Larimer J."/>
            <person name="McCowan C."/>
            <person name="Murphy C."/>
            <person name="Pearson M."/>
            <person name="Poon T.W."/>
            <person name="Priest M."/>
            <person name="Roberts A."/>
            <person name="Saif S."/>
            <person name="Shea T."/>
            <person name="Sykes S."/>
            <person name="Wortman J."/>
            <person name="Nusbaum C."/>
            <person name="Birren B."/>
        </authorList>
    </citation>
    <scope>NUCLEOTIDE SEQUENCE</scope>
    <source>
        <strain evidence="2">25433</strain>
    </source>
</reference>
<dbReference type="Proteomes" id="UP000030701">
    <property type="component" value="Unassembled WGS sequence"/>
</dbReference>
<accession>X0KN98</accession>
<organism evidence="2">
    <name type="scientific">Fusarium oxysporum f. sp. vasinfectum 25433</name>
    <dbReference type="NCBI Taxonomy" id="1089449"/>
    <lineage>
        <taxon>Eukaryota</taxon>
        <taxon>Fungi</taxon>
        <taxon>Dikarya</taxon>
        <taxon>Ascomycota</taxon>
        <taxon>Pezizomycotina</taxon>
        <taxon>Sordariomycetes</taxon>
        <taxon>Hypocreomycetidae</taxon>
        <taxon>Hypocreales</taxon>
        <taxon>Nectriaceae</taxon>
        <taxon>Fusarium</taxon>
        <taxon>Fusarium oxysporum species complex</taxon>
    </lineage>
</organism>
<sequence>MRLTRRSRTPMMTSSLLLCLWAASPMLAATRSEACLDLLVTSSTSSLVWLRTLPTSQAASLLVTCLPSPVLFLKYRARTMT</sequence>
<reference evidence="2" key="1">
    <citation type="submission" date="2011-11" db="EMBL/GenBank/DDBJ databases">
        <title>The Genome Sequence of Fusarium oxysporum Cotton.</title>
        <authorList>
            <consortium name="The Broad Institute Genome Sequencing Platform"/>
            <person name="Ma L.-J."/>
            <person name="Gale L.R."/>
            <person name="Schwartz D.C."/>
            <person name="Zhou S."/>
            <person name="Corby-Kistler H."/>
            <person name="Young S.K."/>
            <person name="Zeng Q."/>
            <person name="Gargeya S."/>
            <person name="Fitzgerald M."/>
            <person name="Haas B."/>
            <person name="Abouelleil A."/>
            <person name="Alvarado L."/>
            <person name="Arachchi H.M."/>
            <person name="Berlin A."/>
            <person name="Brown A."/>
            <person name="Chapman S.B."/>
            <person name="Chen Z."/>
            <person name="Dunbar C."/>
            <person name="Freedman E."/>
            <person name="Gearin G."/>
            <person name="Goldberg J."/>
            <person name="Griggs A."/>
            <person name="Gujja S."/>
            <person name="Heiman D."/>
            <person name="Howarth C."/>
            <person name="Larson L."/>
            <person name="Lui A."/>
            <person name="MacDonald P.J.P."/>
            <person name="Montmayeur A."/>
            <person name="Murphy C."/>
            <person name="Neiman D."/>
            <person name="Pearson M."/>
            <person name="Priest M."/>
            <person name="Roberts A."/>
            <person name="Saif S."/>
            <person name="Shea T."/>
            <person name="Shenoy N."/>
            <person name="Sisk P."/>
            <person name="Stolte C."/>
            <person name="Sykes S."/>
            <person name="Wortman J."/>
            <person name="Nusbaum C."/>
            <person name="Birren B."/>
        </authorList>
    </citation>
    <scope>NUCLEOTIDE SEQUENCE [LARGE SCALE GENOMIC DNA]</scope>
    <source>
        <strain evidence="2">25433</strain>
    </source>
</reference>
<protein>
    <recommendedName>
        <fullName evidence="3">Secreted protein</fullName>
    </recommendedName>
</protein>
<dbReference type="HOGENOM" id="CLU_2573967_0_0_1"/>
<dbReference type="EMBL" id="KK035234">
    <property type="protein sequence ID" value="EXM15048.1"/>
    <property type="molecule type" value="Genomic_DNA"/>
</dbReference>
<feature type="chain" id="PRO_5004943460" description="Secreted protein" evidence="1">
    <location>
        <begin position="29"/>
        <end position="81"/>
    </location>
</feature>
<evidence type="ECO:0008006" key="3">
    <source>
        <dbReference type="Google" id="ProtNLM"/>
    </source>
</evidence>
<evidence type="ECO:0000256" key="1">
    <source>
        <dbReference type="SAM" id="SignalP"/>
    </source>
</evidence>
<feature type="signal peptide" evidence="1">
    <location>
        <begin position="1"/>
        <end position="28"/>
    </location>
</feature>
<gene>
    <name evidence="2" type="ORF">FOTG_16614</name>
</gene>
<dbReference type="AlphaFoldDB" id="X0KN98"/>
<keyword evidence="1" id="KW-0732">Signal</keyword>
<name>X0KN98_FUSOX</name>
<evidence type="ECO:0000313" key="2">
    <source>
        <dbReference type="EMBL" id="EXM15048.1"/>
    </source>
</evidence>
<proteinExistence type="predicted"/>